<keyword evidence="5" id="KW-0349">Heme</keyword>
<gene>
    <name evidence="13" type="ORF">ACFOPX_06065</name>
</gene>
<comment type="caution">
    <text evidence="13">The sequence shown here is derived from an EMBL/GenBank/DDBJ whole genome shotgun (WGS) entry which is preliminary data.</text>
</comment>
<keyword evidence="7" id="KW-0732">Signal</keyword>
<dbReference type="Proteomes" id="UP001595783">
    <property type="component" value="Unassembled WGS sequence"/>
</dbReference>
<evidence type="ECO:0000256" key="2">
    <source>
        <dbReference type="ARBA" id="ARBA00007368"/>
    </source>
</evidence>
<dbReference type="InterPro" id="IPR005591">
    <property type="entry name" value="NapB"/>
</dbReference>
<dbReference type="GO" id="GO:0050140">
    <property type="term" value="F:nitrate reductase (cytochrome) activity"/>
    <property type="evidence" value="ECO:0007669"/>
    <property type="project" value="UniProtKB-EC"/>
</dbReference>
<protein>
    <recommendedName>
        <fullName evidence="3">Periplasmic nitrate reductase, electron transfer subunit</fullName>
    </recommendedName>
    <alternativeName>
        <fullName evidence="11">Diheme cytochrome c NapB</fullName>
    </alternativeName>
</protein>
<keyword evidence="9" id="KW-0249">Electron transport</keyword>
<accession>A0ABV7ZL04</accession>
<organism evidence="13 14">
    <name type="scientific">Helicobacter baculiformis</name>
    <dbReference type="NCBI Taxonomy" id="427351"/>
    <lineage>
        <taxon>Bacteria</taxon>
        <taxon>Pseudomonadati</taxon>
        <taxon>Campylobacterota</taxon>
        <taxon>Epsilonproteobacteria</taxon>
        <taxon>Campylobacterales</taxon>
        <taxon>Helicobacteraceae</taxon>
        <taxon>Helicobacter</taxon>
    </lineage>
</organism>
<evidence type="ECO:0000256" key="1">
    <source>
        <dbReference type="ARBA" id="ARBA00004418"/>
    </source>
</evidence>
<proteinExistence type="inferred from homology"/>
<dbReference type="SUPFAM" id="SSF48695">
    <property type="entry name" value="Multiheme cytochromes"/>
    <property type="match status" value="1"/>
</dbReference>
<name>A0ABV7ZL04_9HELI</name>
<keyword evidence="14" id="KW-1185">Reference proteome</keyword>
<keyword evidence="6" id="KW-0479">Metal-binding</keyword>
<keyword evidence="13" id="KW-0560">Oxidoreductase</keyword>
<evidence type="ECO:0000313" key="13">
    <source>
        <dbReference type="EMBL" id="MFC3848086.1"/>
    </source>
</evidence>
<evidence type="ECO:0000256" key="8">
    <source>
        <dbReference type="ARBA" id="ARBA00022764"/>
    </source>
</evidence>
<evidence type="ECO:0000313" key="14">
    <source>
        <dbReference type="Proteomes" id="UP001595783"/>
    </source>
</evidence>
<evidence type="ECO:0000256" key="12">
    <source>
        <dbReference type="SAM" id="MobiDB-lite"/>
    </source>
</evidence>
<comment type="similarity">
    <text evidence="2">Belongs to the NapB family.</text>
</comment>
<evidence type="ECO:0000256" key="3">
    <source>
        <dbReference type="ARBA" id="ARBA00013773"/>
    </source>
</evidence>
<reference evidence="14" key="1">
    <citation type="journal article" date="2019" name="Int. J. Syst. Evol. Microbiol.">
        <title>The Global Catalogue of Microorganisms (GCM) 10K type strain sequencing project: providing services to taxonomists for standard genome sequencing and annotation.</title>
        <authorList>
            <consortium name="The Broad Institute Genomics Platform"/>
            <consortium name="The Broad Institute Genome Sequencing Center for Infectious Disease"/>
            <person name="Wu L."/>
            <person name="Ma J."/>
        </authorList>
    </citation>
    <scope>NUCLEOTIDE SEQUENCE [LARGE SCALE GENOMIC DNA]</scope>
    <source>
        <strain evidence="14">CCUG 53816</strain>
    </source>
</reference>
<feature type="region of interest" description="Disordered" evidence="12">
    <location>
        <begin position="25"/>
        <end position="45"/>
    </location>
</feature>
<evidence type="ECO:0000256" key="10">
    <source>
        <dbReference type="ARBA" id="ARBA00023004"/>
    </source>
</evidence>
<dbReference type="EMBL" id="JBHRZO010000037">
    <property type="protein sequence ID" value="MFC3848086.1"/>
    <property type="molecule type" value="Genomic_DNA"/>
</dbReference>
<dbReference type="Pfam" id="PF03892">
    <property type="entry name" value="NapB"/>
    <property type="match status" value="1"/>
</dbReference>
<dbReference type="InterPro" id="IPR036280">
    <property type="entry name" value="Multihaem_cyt_sf"/>
</dbReference>
<keyword evidence="10" id="KW-0408">Iron</keyword>
<comment type="subcellular location">
    <subcellularLocation>
        <location evidence="1">Periplasm</location>
    </subcellularLocation>
</comment>
<keyword evidence="4" id="KW-0813">Transport</keyword>
<evidence type="ECO:0000256" key="6">
    <source>
        <dbReference type="ARBA" id="ARBA00022723"/>
    </source>
</evidence>
<dbReference type="PANTHER" id="PTHR38604:SF1">
    <property type="entry name" value="PERIPLASMIC NITRATE REDUCTASE, ELECTRON TRANSFER SUBUNIT"/>
    <property type="match status" value="1"/>
</dbReference>
<evidence type="ECO:0000256" key="11">
    <source>
        <dbReference type="ARBA" id="ARBA00031832"/>
    </source>
</evidence>
<sequence length="206" mass="22930">MWHKVRFGVLVGMLLAGGLWATSHHHKHAHKKQQQEEKQLEGPQPLVSDTEIGLRTIPLEDEKDLKLHSYDFHKKPPGESQRFERAYENAPPMIPHDTTGLLPITKESNQCLGCHAPDVASSVGATPVPKSHLFDFRNNHPTKDGNVSDARFNCTQCHAPQANAQPLVKNNFKPVFTNKTLEFRSDFMDVVDVGVKGANTKGSSKP</sequence>
<dbReference type="Gene3D" id="1.10.1130.10">
    <property type="entry name" value="Flavocytochrome C3, Chain A"/>
    <property type="match status" value="1"/>
</dbReference>
<evidence type="ECO:0000256" key="5">
    <source>
        <dbReference type="ARBA" id="ARBA00022617"/>
    </source>
</evidence>
<dbReference type="PANTHER" id="PTHR38604">
    <property type="entry name" value="PERIPLASMIC NITRATE REDUCTASE, ELECTRON TRANSFER SUBUNIT"/>
    <property type="match status" value="1"/>
</dbReference>
<evidence type="ECO:0000256" key="7">
    <source>
        <dbReference type="ARBA" id="ARBA00022729"/>
    </source>
</evidence>
<evidence type="ECO:0000256" key="4">
    <source>
        <dbReference type="ARBA" id="ARBA00022448"/>
    </source>
</evidence>
<dbReference type="RefSeq" id="WP_104752355.1">
    <property type="nucleotide sequence ID" value="NZ_FZMF01000022.1"/>
</dbReference>
<keyword evidence="8" id="KW-0574">Periplasm</keyword>
<evidence type="ECO:0000256" key="9">
    <source>
        <dbReference type="ARBA" id="ARBA00022982"/>
    </source>
</evidence>